<dbReference type="EMBL" id="SMAH01000002">
    <property type="protein sequence ID" value="TCS99528.1"/>
    <property type="molecule type" value="Genomic_DNA"/>
</dbReference>
<evidence type="ECO:0000313" key="2">
    <source>
        <dbReference type="EMBL" id="TCS99528.1"/>
    </source>
</evidence>
<dbReference type="AlphaFoldDB" id="A0A4R3LJ72"/>
<proteinExistence type="predicted"/>
<sequence>MLAPTPPQADTPRGRRAAWLLAVALTATTLPGCDMLGIDTPAKQAERREAEGKAIGAACRHTQRSLEDCYASNPKASKAAIFAGWREMDEYMRENDIPPATPTARPAPPAEPKEEVVDAGDGAQGPQAEGKAAPVGGTAAPAAANANGTTAATAAPAGAKPPTGSIVPNLAPAAQKTPPRQ</sequence>
<name>A0A4R3LJ72_9BURK</name>
<dbReference type="Proteomes" id="UP000295536">
    <property type="component" value="Unassembled WGS sequence"/>
</dbReference>
<reference evidence="2 3" key="1">
    <citation type="submission" date="2019-03" db="EMBL/GenBank/DDBJ databases">
        <title>Genomic Encyclopedia of Type Strains, Phase IV (KMG-IV): sequencing the most valuable type-strain genomes for metagenomic binning, comparative biology and taxonomic classification.</title>
        <authorList>
            <person name="Goeker M."/>
        </authorList>
    </citation>
    <scope>NUCLEOTIDE SEQUENCE [LARGE SCALE GENOMIC DNA]</scope>
    <source>
        <strain evidence="2 3">DSM 12034</strain>
    </source>
</reference>
<dbReference type="RefSeq" id="WP_207895022.1">
    <property type="nucleotide sequence ID" value="NZ_DAIPFN010000021.1"/>
</dbReference>
<feature type="compositionally biased region" description="Low complexity" evidence="1">
    <location>
        <begin position="130"/>
        <end position="164"/>
    </location>
</feature>
<accession>A0A4R3LJ72</accession>
<protein>
    <submittedName>
        <fullName evidence="2">Uncharacterized protein</fullName>
    </submittedName>
</protein>
<evidence type="ECO:0000313" key="3">
    <source>
        <dbReference type="Proteomes" id="UP000295536"/>
    </source>
</evidence>
<feature type="compositionally biased region" description="Pro residues" evidence="1">
    <location>
        <begin position="99"/>
        <end position="110"/>
    </location>
</feature>
<evidence type="ECO:0000256" key="1">
    <source>
        <dbReference type="SAM" id="MobiDB-lite"/>
    </source>
</evidence>
<organism evidence="2 3">
    <name type="scientific">Tepidimonas ignava</name>
    <dbReference type="NCBI Taxonomy" id="114249"/>
    <lineage>
        <taxon>Bacteria</taxon>
        <taxon>Pseudomonadati</taxon>
        <taxon>Pseudomonadota</taxon>
        <taxon>Betaproteobacteria</taxon>
        <taxon>Burkholderiales</taxon>
        <taxon>Tepidimonas</taxon>
    </lineage>
</organism>
<gene>
    <name evidence="2" type="ORF">EDC36_102205</name>
</gene>
<feature type="region of interest" description="Disordered" evidence="1">
    <location>
        <begin position="92"/>
        <end position="181"/>
    </location>
</feature>
<comment type="caution">
    <text evidence="2">The sequence shown here is derived from an EMBL/GenBank/DDBJ whole genome shotgun (WGS) entry which is preliminary data.</text>
</comment>